<dbReference type="EMBL" id="BMHP01000002">
    <property type="protein sequence ID" value="GGD67925.1"/>
    <property type="molecule type" value="Genomic_DNA"/>
</dbReference>
<dbReference type="Proteomes" id="UP000612456">
    <property type="component" value="Unassembled WGS sequence"/>
</dbReference>
<reference evidence="1" key="1">
    <citation type="journal article" date="2014" name="Int. J. Syst. Evol. Microbiol.">
        <title>Complete genome sequence of Corynebacterium casei LMG S-19264T (=DSM 44701T), isolated from a smear-ripened cheese.</title>
        <authorList>
            <consortium name="US DOE Joint Genome Institute (JGI-PGF)"/>
            <person name="Walter F."/>
            <person name="Albersmeier A."/>
            <person name="Kalinowski J."/>
            <person name="Ruckert C."/>
        </authorList>
    </citation>
    <scope>NUCLEOTIDE SEQUENCE</scope>
    <source>
        <strain evidence="1">CGMCC 1.15178</strain>
    </source>
</reference>
<gene>
    <name evidence="1" type="ORF">GCM10010911_27150</name>
</gene>
<organism evidence="1 2">
    <name type="scientific">Paenibacillus nasutitermitis</name>
    <dbReference type="NCBI Taxonomy" id="1652958"/>
    <lineage>
        <taxon>Bacteria</taxon>
        <taxon>Bacillati</taxon>
        <taxon>Bacillota</taxon>
        <taxon>Bacilli</taxon>
        <taxon>Bacillales</taxon>
        <taxon>Paenibacillaceae</taxon>
        <taxon>Paenibacillus</taxon>
    </lineage>
</organism>
<sequence>MKKAENSRQMLTKQVLLRITSDYAFEVIFLLAEKHSMKKAENSRQMLTKQVLLRITFRRKQSEQLYT</sequence>
<comment type="caution">
    <text evidence="1">The sequence shown here is derived from an EMBL/GenBank/DDBJ whole genome shotgun (WGS) entry which is preliminary data.</text>
</comment>
<reference evidence="1" key="2">
    <citation type="submission" date="2020-09" db="EMBL/GenBank/DDBJ databases">
        <authorList>
            <person name="Sun Q."/>
            <person name="Zhou Y."/>
        </authorList>
    </citation>
    <scope>NUCLEOTIDE SEQUENCE</scope>
    <source>
        <strain evidence="1">CGMCC 1.15178</strain>
    </source>
</reference>
<name>A0A916YZ47_9BACL</name>
<evidence type="ECO:0000313" key="1">
    <source>
        <dbReference type="EMBL" id="GGD67925.1"/>
    </source>
</evidence>
<dbReference type="AlphaFoldDB" id="A0A916YZ47"/>
<evidence type="ECO:0000313" key="2">
    <source>
        <dbReference type="Proteomes" id="UP000612456"/>
    </source>
</evidence>
<keyword evidence="2" id="KW-1185">Reference proteome</keyword>
<accession>A0A916YZ47</accession>
<proteinExistence type="predicted"/>
<protein>
    <submittedName>
        <fullName evidence="1">Uncharacterized protein</fullName>
    </submittedName>
</protein>